<dbReference type="AlphaFoldDB" id="A0A0D2GSY2"/>
<dbReference type="HOGENOM" id="CLU_1807284_0_0_1"/>
<protein>
    <submittedName>
        <fullName evidence="1">Uncharacterized protein</fullName>
    </submittedName>
</protein>
<reference evidence="1 2" key="1">
    <citation type="submission" date="2015-01" db="EMBL/GenBank/DDBJ databases">
        <title>The Genome Sequence of Rhinocladiella mackenzie CBS 650.93.</title>
        <authorList>
            <consortium name="The Broad Institute Genomics Platform"/>
            <person name="Cuomo C."/>
            <person name="de Hoog S."/>
            <person name="Gorbushina A."/>
            <person name="Stielow B."/>
            <person name="Teixiera M."/>
            <person name="Abouelleil A."/>
            <person name="Chapman S.B."/>
            <person name="Priest M."/>
            <person name="Young S.K."/>
            <person name="Wortman J."/>
            <person name="Nusbaum C."/>
            <person name="Birren B."/>
        </authorList>
    </citation>
    <scope>NUCLEOTIDE SEQUENCE [LARGE SCALE GENOMIC DNA]</scope>
    <source>
        <strain evidence="1 2">CBS 650.93</strain>
    </source>
</reference>
<accession>A0A0D2GSY2</accession>
<gene>
    <name evidence="1" type="ORF">Z518_09184</name>
</gene>
<proteinExistence type="predicted"/>
<dbReference type="OrthoDB" id="2251794at2759"/>
<dbReference type="EMBL" id="KN847481">
    <property type="protein sequence ID" value="KIX01458.1"/>
    <property type="molecule type" value="Genomic_DNA"/>
</dbReference>
<dbReference type="VEuPathDB" id="FungiDB:Z518_09184"/>
<evidence type="ECO:0000313" key="2">
    <source>
        <dbReference type="Proteomes" id="UP000053617"/>
    </source>
</evidence>
<dbReference type="RefSeq" id="XP_013268594.1">
    <property type="nucleotide sequence ID" value="XM_013413140.1"/>
</dbReference>
<evidence type="ECO:0000313" key="1">
    <source>
        <dbReference type="EMBL" id="KIX01458.1"/>
    </source>
</evidence>
<name>A0A0D2GSY2_9EURO</name>
<sequence>MVIFTNVPAVTIGLLAKTMDNQINVNGVAGRNGVQVTKQLMAPDGRTDDNGFDVANGTTGWIVVIYEYLVVSNVVVCGNLPPVFQWWSLYIIATGHKSLDAKPTTSPVYIEYMFQTAAVPGGYFDIGTPQPSVFLQPALPGDY</sequence>
<organism evidence="1 2">
    <name type="scientific">Rhinocladiella mackenziei CBS 650.93</name>
    <dbReference type="NCBI Taxonomy" id="1442369"/>
    <lineage>
        <taxon>Eukaryota</taxon>
        <taxon>Fungi</taxon>
        <taxon>Dikarya</taxon>
        <taxon>Ascomycota</taxon>
        <taxon>Pezizomycotina</taxon>
        <taxon>Eurotiomycetes</taxon>
        <taxon>Chaetothyriomycetidae</taxon>
        <taxon>Chaetothyriales</taxon>
        <taxon>Herpotrichiellaceae</taxon>
        <taxon>Rhinocladiella</taxon>
    </lineage>
</organism>
<dbReference type="Proteomes" id="UP000053617">
    <property type="component" value="Unassembled WGS sequence"/>
</dbReference>
<keyword evidence="2" id="KW-1185">Reference proteome</keyword>
<dbReference type="GeneID" id="25297255"/>